<name>S8BK84_DACHA</name>
<protein>
    <submittedName>
        <fullName evidence="1">Uncharacterized protein</fullName>
    </submittedName>
</protein>
<evidence type="ECO:0000313" key="2">
    <source>
        <dbReference type="Proteomes" id="UP000015100"/>
    </source>
</evidence>
<proteinExistence type="predicted"/>
<dbReference type="HOGENOM" id="CLU_2096788_0_0_1"/>
<gene>
    <name evidence="1" type="ORF">H072_6471</name>
</gene>
<comment type="caution">
    <text evidence="1">The sequence shown here is derived from an EMBL/GenBank/DDBJ whole genome shotgun (WGS) entry which is preliminary data.</text>
</comment>
<evidence type="ECO:0000313" key="1">
    <source>
        <dbReference type="EMBL" id="EPS39753.1"/>
    </source>
</evidence>
<reference evidence="2" key="2">
    <citation type="submission" date="2013-04" db="EMBL/GenBank/DDBJ databases">
        <title>Genomic mechanisms accounting for the adaptation to parasitism in nematode-trapping fungi.</title>
        <authorList>
            <person name="Ahren D.G."/>
        </authorList>
    </citation>
    <scope>NUCLEOTIDE SEQUENCE [LARGE SCALE GENOMIC DNA]</scope>
    <source>
        <strain evidence="2">CBS 200.50</strain>
    </source>
</reference>
<keyword evidence="2" id="KW-1185">Reference proteome</keyword>
<dbReference type="AlphaFoldDB" id="S8BK84"/>
<organism evidence="1 2">
    <name type="scientific">Dactylellina haptotyla (strain CBS 200.50)</name>
    <name type="common">Nematode-trapping fungus</name>
    <name type="synonym">Monacrosporium haptotylum</name>
    <dbReference type="NCBI Taxonomy" id="1284197"/>
    <lineage>
        <taxon>Eukaryota</taxon>
        <taxon>Fungi</taxon>
        <taxon>Dikarya</taxon>
        <taxon>Ascomycota</taxon>
        <taxon>Pezizomycotina</taxon>
        <taxon>Orbiliomycetes</taxon>
        <taxon>Orbiliales</taxon>
        <taxon>Orbiliaceae</taxon>
        <taxon>Dactylellina</taxon>
    </lineage>
</organism>
<reference evidence="1 2" key="1">
    <citation type="journal article" date="2013" name="PLoS Genet.">
        <title>Genomic mechanisms accounting for the adaptation to parasitism in nematode-trapping fungi.</title>
        <authorList>
            <person name="Meerupati T."/>
            <person name="Andersson K.M."/>
            <person name="Friman E."/>
            <person name="Kumar D."/>
            <person name="Tunlid A."/>
            <person name="Ahren D."/>
        </authorList>
    </citation>
    <scope>NUCLEOTIDE SEQUENCE [LARGE SCALE GENOMIC DNA]</scope>
    <source>
        <strain evidence="1 2">CBS 200.50</strain>
    </source>
</reference>
<dbReference type="EMBL" id="AQGS01000454">
    <property type="protein sequence ID" value="EPS39753.1"/>
    <property type="molecule type" value="Genomic_DNA"/>
</dbReference>
<dbReference type="Proteomes" id="UP000015100">
    <property type="component" value="Unassembled WGS sequence"/>
</dbReference>
<accession>S8BK84</accession>
<sequence>MTISKFGADNFPNRWGQLPNVDASFLVNPTNRSAASSGPCRKTAAMPPYCDTHSALTPDEADNVNREQDIMGSFAPHDSDIGRWLIDASNLISPTFNAILEFKFTNFLKRTLSYSL</sequence>